<dbReference type="InterPro" id="IPR035992">
    <property type="entry name" value="Ricin_B-like_lectins"/>
</dbReference>
<accession>A0A1V6S6B1</accession>
<name>A0A1V6S6B1_9EURO</name>
<proteinExistence type="predicted"/>
<gene>
    <name evidence="1" type="ORF">PENVUL_c006G08498</name>
</gene>
<dbReference type="Proteomes" id="UP000191518">
    <property type="component" value="Unassembled WGS sequence"/>
</dbReference>
<dbReference type="Gene3D" id="2.80.10.50">
    <property type="match status" value="1"/>
</dbReference>
<dbReference type="EMBL" id="MDYP01000006">
    <property type="protein sequence ID" value="OQE09565.1"/>
    <property type="molecule type" value="Genomic_DNA"/>
</dbReference>
<dbReference type="SUPFAM" id="SSF50370">
    <property type="entry name" value="Ricin B-like lectins"/>
    <property type="match status" value="1"/>
</dbReference>
<evidence type="ECO:0000313" key="1">
    <source>
        <dbReference type="EMBL" id="OQE09565.1"/>
    </source>
</evidence>
<protein>
    <submittedName>
        <fullName evidence="1">Uncharacterized protein</fullName>
    </submittedName>
</protein>
<keyword evidence="2" id="KW-1185">Reference proteome</keyword>
<organism evidence="1 2">
    <name type="scientific">Penicillium vulpinum</name>
    <dbReference type="NCBI Taxonomy" id="29845"/>
    <lineage>
        <taxon>Eukaryota</taxon>
        <taxon>Fungi</taxon>
        <taxon>Dikarya</taxon>
        <taxon>Ascomycota</taxon>
        <taxon>Pezizomycotina</taxon>
        <taxon>Eurotiomycetes</taxon>
        <taxon>Eurotiomycetidae</taxon>
        <taxon>Eurotiales</taxon>
        <taxon>Aspergillaceae</taxon>
        <taxon>Penicillium</taxon>
    </lineage>
</organism>
<dbReference type="AlphaFoldDB" id="A0A1V6S6B1"/>
<sequence length="141" mass="15935">MSVAGTGTFMLQYSFYKLSIMLKPARNEDGAENFTNGWQIWHICAIGNSDDEVLLINDASHTWIKPNGHSNPVSLTNDAYIPEARWRMERLGGNQYRFRNVRDIDCILDLAGGMVGCGVRISAWPEHGGGNQKWIMKQKYV</sequence>
<reference evidence="2" key="1">
    <citation type="journal article" date="2017" name="Nat. Microbiol.">
        <title>Global analysis of biosynthetic gene clusters reveals vast potential of secondary metabolite production in Penicillium species.</title>
        <authorList>
            <person name="Nielsen J.C."/>
            <person name="Grijseels S."/>
            <person name="Prigent S."/>
            <person name="Ji B."/>
            <person name="Dainat J."/>
            <person name="Nielsen K.F."/>
            <person name="Frisvad J.C."/>
            <person name="Workman M."/>
            <person name="Nielsen J."/>
        </authorList>
    </citation>
    <scope>NUCLEOTIDE SEQUENCE [LARGE SCALE GENOMIC DNA]</scope>
    <source>
        <strain evidence="2">IBT 29486</strain>
    </source>
</reference>
<comment type="caution">
    <text evidence="1">The sequence shown here is derived from an EMBL/GenBank/DDBJ whole genome shotgun (WGS) entry which is preliminary data.</text>
</comment>
<evidence type="ECO:0000313" key="2">
    <source>
        <dbReference type="Proteomes" id="UP000191518"/>
    </source>
</evidence>